<proteinExistence type="inferred from homology"/>
<dbReference type="SUPFAM" id="SSF56935">
    <property type="entry name" value="Porins"/>
    <property type="match status" value="1"/>
</dbReference>
<feature type="domain" description="TonB-dependent receptor plug" evidence="9">
    <location>
        <begin position="157"/>
        <end position="248"/>
    </location>
</feature>
<keyword evidence="4 7" id="KW-0812">Transmembrane</keyword>
<keyword evidence="5 7" id="KW-0472">Membrane</keyword>
<comment type="similarity">
    <text evidence="7">Belongs to the TonB-dependent receptor family.</text>
</comment>
<dbReference type="Pfam" id="PF13715">
    <property type="entry name" value="CarbopepD_reg_2"/>
    <property type="match status" value="1"/>
</dbReference>
<keyword evidence="2 7" id="KW-0813">Transport</keyword>
<dbReference type="InterPro" id="IPR023996">
    <property type="entry name" value="TonB-dep_OMP_SusC/RagA"/>
</dbReference>
<dbReference type="Gene3D" id="2.170.130.10">
    <property type="entry name" value="TonB-dependent receptor, plug domain"/>
    <property type="match status" value="1"/>
</dbReference>
<dbReference type="InterPro" id="IPR008969">
    <property type="entry name" value="CarboxyPept-like_regulatory"/>
</dbReference>
<dbReference type="EMBL" id="UPXZ01000019">
    <property type="protein sequence ID" value="VBB44742.1"/>
    <property type="molecule type" value="Genomic_DNA"/>
</dbReference>
<dbReference type="NCBIfam" id="TIGR04057">
    <property type="entry name" value="SusC_RagA_signa"/>
    <property type="match status" value="1"/>
</dbReference>
<dbReference type="InterPro" id="IPR012910">
    <property type="entry name" value="Plug_dom"/>
</dbReference>
<evidence type="ECO:0000256" key="4">
    <source>
        <dbReference type="ARBA" id="ARBA00022692"/>
    </source>
</evidence>
<dbReference type="PROSITE" id="PS52016">
    <property type="entry name" value="TONB_DEPENDENT_REC_3"/>
    <property type="match status" value="1"/>
</dbReference>
<dbReference type="InterPro" id="IPR036942">
    <property type="entry name" value="Beta-barrel_TonB_sf"/>
</dbReference>
<sequence>MNRYIHSCLKLKGIIPLVLMLFTLSAASQNSSENKLNIEVKGLIRDAHTKKPINAAQISLQDKKSSAVTDEDGKFSIKVQSLKDVLQVVAYDYNTTEIALRGRDLIVIDLYSNQFSSYFKNVDVITGTKRNSSINYGLKSVDDLSKTNVVAADEMMYVLGGNVRSVSRSGIAGIGSSLFIRGINSLNANAQPLFVVDGVIWNSLYDVESVHSGFFSDVLDNIDVNDIENITVLKDATSIYGSKASNGVILINTKRGKSMVTKIGLNMFTGIKTQPSSFPMMNGEQFRTYASELLSSKGVSPRDISKFDFLETDPSNKMIYNMYHNNTNWDDEVYQQGSTQNYNISVTGGDEKAMYYFSLGYTGNKDVVKTVDFSRINSRFNADFNFMKNFTMKLNIGFTHVERTNIDDGISPLSVTWLSKIKSPFLSPYSFTTTGELATDYASTDSFNIGNPTAILKYKDVNGMKKNRFNLGFLPSYQITKDLSLSTMFDYSLDKTTERRFIPQDFTPVIYIPEYNGYSHNEVNSQVMRNTAVFDDTRLTYVKNFNGLHNLRTILGWRYLTNYYEADYAEGHNTNYNSNTTINKDLSFLQVNGINNRTNSLSNYLNAEYNFDNRYFATATVSIDGSSRFGKETEGGFSLFGHSWAVFPSLYAGWIASSERFMKNLKFIDFLKLRMGYGLTGNDGIKDYESMAYFTSVRFMDRANGLVLANIENSKIQWETTGKASVGMDMNLLNNRLSLSFDLFKSYTSNLLVMRTLPEVSGLLNYWDNGGKLTNSGYEASLNWRALNLSNLKWEIGFSVGHYKNKITSLPYGSYTTSVYGGEVLTSVGQSASVFYGYKTNGVFATNAEAEAADLKILNTDGTYTSFKAGDIIFEEVEKDGIIDEKDKQVIGDPNPDIYGTIFTKIAVKRFTLNTVFTYSYGNDVYNYQRRMLESGSDFSNQTTAMLRRWTAEGQVTDQPKAYYGDPMGNARFSDRWIEDGSYLRLKNITLSYDVPIKSDFIEGFTIWASANNLVTFTKYLGLDPEFSAKNSVYYQGIDAGLVPLTKSYYLGVKFNL</sequence>
<evidence type="ECO:0000256" key="6">
    <source>
        <dbReference type="ARBA" id="ARBA00023237"/>
    </source>
</evidence>
<evidence type="ECO:0000256" key="3">
    <source>
        <dbReference type="ARBA" id="ARBA00022452"/>
    </source>
</evidence>
<keyword evidence="8" id="KW-0732">Signal</keyword>
<feature type="signal peptide" evidence="8">
    <location>
        <begin position="1"/>
        <end position="28"/>
    </location>
</feature>
<dbReference type="Gene3D" id="2.40.170.20">
    <property type="entry name" value="TonB-dependent receptor, beta-barrel domain"/>
    <property type="match status" value="1"/>
</dbReference>
<evidence type="ECO:0000256" key="2">
    <source>
        <dbReference type="ARBA" id="ARBA00022448"/>
    </source>
</evidence>
<comment type="subcellular location">
    <subcellularLocation>
        <location evidence="1 7">Cell outer membrane</location>
        <topology evidence="1 7">Multi-pass membrane protein</topology>
    </subcellularLocation>
</comment>
<evidence type="ECO:0000313" key="10">
    <source>
        <dbReference type="EMBL" id="VBB44742.1"/>
    </source>
</evidence>
<keyword evidence="6 7" id="KW-0998">Cell outer membrane</keyword>
<name>A0A653AAQ2_9BACT</name>
<dbReference type="InterPro" id="IPR037066">
    <property type="entry name" value="Plug_dom_sf"/>
</dbReference>
<accession>A0A653AAQ2</accession>
<reference evidence="10" key="1">
    <citation type="submission" date="2018-07" db="EMBL/GenBank/DDBJ databases">
        <authorList>
            <consortium name="Genoscope - CEA"/>
            <person name="William W."/>
        </authorList>
    </citation>
    <scope>NUCLEOTIDE SEQUENCE</scope>
    <source>
        <strain evidence="10">IK1</strain>
    </source>
</reference>
<feature type="chain" id="PRO_5024830026" evidence="8">
    <location>
        <begin position="29"/>
        <end position="1057"/>
    </location>
</feature>
<protein>
    <submittedName>
        <fullName evidence="10">SusC/RagA family TonB-linked outer membrane protein</fullName>
    </submittedName>
</protein>
<evidence type="ECO:0000256" key="7">
    <source>
        <dbReference type="PROSITE-ProRule" id="PRU01360"/>
    </source>
</evidence>
<dbReference type="InterPro" id="IPR023997">
    <property type="entry name" value="TonB-dep_OMP_SusC/RagA_CS"/>
</dbReference>
<keyword evidence="3 7" id="KW-1134">Transmembrane beta strand</keyword>
<dbReference type="AlphaFoldDB" id="A0A653AAQ2"/>
<evidence type="ECO:0000256" key="8">
    <source>
        <dbReference type="SAM" id="SignalP"/>
    </source>
</evidence>
<dbReference type="Gene3D" id="2.60.40.1120">
    <property type="entry name" value="Carboxypeptidase-like, regulatory domain"/>
    <property type="match status" value="1"/>
</dbReference>
<gene>
    <name evidence="10" type="ORF">TRIP_D260156</name>
</gene>
<dbReference type="SUPFAM" id="SSF49464">
    <property type="entry name" value="Carboxypeptidase regulatory domain-like"/>
    <property type="match status" value="1"/>
</dbReference>
<evidence type="ECO:0000256" key="5">
    <source>
        <dbReference type="ARBA" id="ARBA00023136"/>
    </source>
</evidence>
<dbReference type="NCBIfam" id="TIGR04056">
    <property type="entry name" value="OMP_RagA_SusC"/>
    <property type="match status" value="1"/>
</dbReference>
<evidence type="ECO:0000259" key="9">
    <source>
        <dbReference type="Pfam" id="PF07715"/>
    </source>
</evidence>
<evidence type="ECO:0000256" key="1">
    <source>
        <dbReference type="ARBA" id="ARBA00004571"/>
    </source>
</evidence>
<dbReference type="Pfam" id="PF07715">
    <property type="entry name" value="Plug"/>
    <property type="match status" value="1"/>
</dbReference>
<organism evidence="10">
    <name type="scientific">uncultured Paludibacter sp</name>
    <dbReference type="NCBI Taxonomy" id="497635"/>
    <lineage>
        <taxon>Bacteria</taxon>
        <taxon>Pseudomonadati</taxon>
        <taxon>Bacteroidota</taxon>
        <taxon>Bacteroidia</taxon>
        <taxon>Bacteroidales</taxon>
        <taxon>Paludibacteraceae</taxon>
        <taxon>Paludibacter</taxon>
        <taxon>environmental samples</taxon>
    </lineage>
</organism>
<dbReference type="InterPro" id="IPR039426">
    <property type="entry name" value="TonB-dep_rcpt-like"/>
</dbReference>
<dbReference type="GO" id="GO:0009279">
    <property type="term" value="C:cell outer membrane"/>
    <property type="evidence" value="ECO:0007669"/>
    <property type="project" value="UniProtKB-SubCell"/>
</dbReference>